<dbReference type="InterPro" id="IPR038005">
    <property type="entry name" value="RX-like_CC"/>
</dbReference>
<reference evidence="9 10" key="1">
    <citation type="submission" date="2023-01" db="EMBL/GenBank/DDBJ databases">
        <authorList>
            <person name="Kreplak J."/>
        </authorList>
    </citation>
    <scope>NUCLEOTIDE SEQUENCE [LARGE SCALE GENOMIC DNA]</scope>
</reference>
<evidence type="ECO:0000259" key="5">
    <source>
        <dbReference type="Pfam" id="PF00931"/>
    </source>
</evidence>
<dbReference type="GO" id="GO:0043531">
    <property type="term" value="F:ADP binding"/>
    <property type="evidence" value="ECO:0007669"/>
    <property type="project" value="InterPro"/>
</dbReference>
<dbReference type="GO" id="GO:0005524">
    <property type="term" value="F:ATP binding"/>
    <property type="evidence" value="ECO:0007669"/>
    <property type="project" value="UniProtKB-KW"/>
</dbReference>
<evidence type="ECO:0000256" key="1">
    <source>
        <dbReference type="ARBA" id="ARBA00022737"/>
    </source>
</evidence>
<dbReference type="InterPro" id="IPR036388">
    <property type="entry name" value="WH-like_DNA-bd_sf"/>
</dbReference>
<accession>A0AAV1AUF2</accession>
<keyword evidence="2" id="KW-0547">Nucleotide-binding</keyword>
<dbReference type="InterPro" id="IPR002182">
    <property type="entry name" value="NB-ARC"/>
</dbReference>
<dbReference type="SUPFAM" id="SSF52058">
    <property type="entry name" value="L domain-like"/>
    <property type="match status" value="1"/>
</dbReference>
<evidence type="ECO:0000256" key="3">
    <source>
        <dbReference type="ARBA" id="ARBA00022821"/>
    </source>
</evidence>
<dbReference type="Gene3D" id="3.80.10.10">
    <property type="entry name" value="Ribonuclease Inhibitor"/>
    <property type="match status" value="2"/>
</dbReference>
<dbReference type="GO" id="GO:0006952">
    <property type="term" value="P:defense response"/>
    <property type="evidence" value="ECO:0007669"/>
    <property type="project" value="UniProtKB-KW"/>
</dbReference>
<dbReference type="Pfam" id="PF23598">
    <property type="entry name" value="LRR_14"/>
    <property type="match status" value="1"/>
</dbReference>
<dbReference type="PANTHER" id="PTHR36766">
    <property type="entry name" value="PLANT BROAD-SPECTRUM MILDEW RESISTANCE PROTEIN RPW8"/>
    <property type="match status" value="1"/>
</dbReference>
<keyword evidence="1" id="KW-0677">Repeat</keyword>
<dbReference type="Gene3D" id="1.10.8.430">
    <property type="entry name" value="Helical domain of apoptotic protease-activating factors"/>
    <property type="match status" value="1"/>
</dbReference>
<keyword evidence="4" id="KW-0067">ATP-binding</keyword>
<dbReference type="InterPro" id="IPR032675">
    <property type="entry name" value="LRR_dom_sf"/>
</dbReference>
<dbReference type="Proteomes" id="UP001157006">
    <property type="component" value="Chromosome 5"/>
</dbReference>
<evidence type="ECO:0000313" key="9">
    <source>
        <dbReference type="EMBL" id="CAI8613931.1"/>
    </source>
</evidence>
<dbReference type="InterPro" id="IPR055414">
    <property type="entry name" value="LRR_R13L4/SHOC2-like"/>
</dbReference>
<dbReference type="AlphaFoldDB" id="A0AAV1AUF2"/>
<keyword evidence="3" id="KW-0611">Plant defense</keyword>
<dbReference type="EMBL" id="OX451740">
    <property type="protein sequence ID" value="CAI8613931.1"/>
    <property type="molecule type" value="Genomic_DNA"/>
</dbReference>
<evidence type="ECO:0000313" key="10">
    <source>
        <dbReference type="Proteomes" id="UP001157006"/>
    </source>
</evidence>
<dbReference type="InterPro" id="IPR058922">
    <property type="entry name" value="WHD_DRP"/>
</dbReference>
<name>A0AAV1AUF2_VICFA</name>
<dbReference type="InterPro" id="IPR042197">
    <property type="entry name" value="Apaf_helical"/>
</dbReference>
<dbReference type="Pfam" id="PF23559">
    <property type="entry name" value="WHD_DRP"/>
    <property type="match status" value="1"/>
</dbReference>
<dbReference type="GO" id="GO:0051707">
    <property type="term" value="P:response to other organism"/>
    <property type="evidence" value="ECO:0007669"/>
    <property type="project" value="UniProtKB-ARBA"/>
</dbReference>
<organism evidence="9 10">
    <name type="scientific">Vicia faba</name>
    <name type="common">Broad bean</name>
    <name type="synonym">Faba vulgaris</name>
    <dbReference type="NCBI Taxonomy" id="3906"/>
    <lineage>
        <taxon>Eukaryota</taxon>
        <taxon>Viridiplantae</taxon>
        <taxon>Streptophyta</taxon>
        <taxon>Embryophyta</taxon>
        <taxon>Tracheophyta</taxon>
        <taxon>Spermatophyta</taxon>
        <taxon>Magnoliopsida</taxon>
        <taxon>eudicotyledons</taxon>
        <taxon>Gunneridae</taxon>
        <taxon>Pentapetalae</taxon>
        <taxon>rosids</taxon>
        <taxon>fabids</taxon>
        <taxon>Fabales</taxon>
        <taxon>Fabaceae</taxon>
        <taxon>Papilionoideae</taxon>
        <taxon>50 kb inversion clade</taxon>
        <taxon>NPAAA clade</taxon>
        <taxon>Hologalegina</taxon>
        <taxon>IRL clade</taxon>
        <taxon>Fabeae</taxon>
        <taxon>Vicia</taxon>
    </lineage>
</organism>
<evidence type="ECO:0000259" key="8">
    <source>
        <dbReference type="Pfam" id="PF23598"/>
    </source>
</evidence>
<dbReference type="Gene3D" id="1.20.5.4130">
    <property type="match status" value="1"/>
</dbReference>
<dbReference type="Pfam" id="PF18052">
    <property type="entry name" value="Rx_N"/>
    <property type="match status" value="1"/>
</dbReference>
<evidence type="ECO:0000256" key="4">
    <source>
        <dbReference type="ARBA" id="ARBA00022840"/>
    </source>
</evidence>
<dbReference type="InterPro" id="IPR041118">
    <property type="entry name" value="Rx_N"/>
</dbReference>
<feature type="domain" description="Disease resistance N-terminal" evidence="6">
    <location>
        <begin position="11"/>
        <end position="98"/>
    </location>
</feature>
<feature type="domain" description="Disease resistance protein winged helix" evidence="7">
    <location>
        <begin position="449"/>
        <end position="519"/>
    </location>
</feature>
<dbReference type="InterPro" id="IPR027417">
    <property type="entry name" value="P-loop_NTPase"/>
</dbReference>
<dbReference type="Gene3D" id="1.10.10.10">
    <property type="entry name" value="Winged helix-like DNA-binding domain superfamily/Winged helix DNA-binding domain"/>
    <property type="match status" value="1"/>
</dbReference>
<keyword evidence="10" id="KW-1185">Reference proteome</keyword>
<evidence type="ECO:0000256" key="2">
    <source>
        <dbReference type="ARBA" id="ARBA00022741"/>
    </source>
</evidence>
<evidence type="ECO:0000259" key="7">
    <source>
        <dbReference type="Pfam" id="PF23559"/>
    </source>
</evidence>
<dbReference type="CDD" id="cd14798">
    <property type="entry name" value="RX-CC_like"/>
    <property type="match status" value="1"/>
</dbReference>
<dbReference type="Pfam" id="PF00931">
    <property type="entry name" value="NB-ARC"/>
    <property type="match status" value="1"/>
</dbReference>
<dbReference type="PANTHER" id="PTHR36766:SF61">
    <property type="entry name" value="NB-ARC DOMAIN DISEASE RESISTANCE PROTEIN"/>
    <property type="match status" value="1"/>
</dbReference>
<evidence type="ECO:0000259" key="6">
    <source>
        <dbReference type="Pfam" id="PF18052"/>
    </source>
</evidence>
<dbReference type="PRINTS" id="PR00364">
    <property type="entry name" value="DISEASERSIST"/>
</dbReference>
<protein>
    <submittedName>
        <fullName evidence="9">Uncharacterized protein</fullName>
    </submittedName>
</protein>
<dbReference type="Gene3D" id="3.40.50.300">
    <property type="entry name" value="P-loop containing nucleotide triphosphate hydrolases"/>
    <property type="match status" value="1"/>
</dbReference>
<sequence length="872" mass="100001">MAESFLFDIANSLLGKLASYVYDEASQAFGVYKDLQRIKDTLSIVKGLLLDAEYKKDKQHGVSEWLRQIQNICLDAEDVLDGFEFQHKRKQVVEASGSTRVKVRHFFSSSNPLAFRFSMAHQIKKIRDRLDKVAADGTKFRLAKIDDAPELLRRELTHSYVDASSVIGRENDREEIIKRLMQPHPQSDCGDGGKSLCVIPIVGMGGLGKTSLAKLVFNDRRMNQLFQMKIWVCVSEDFDIKQILIQIINSALVSTVPSASALTNVLSHQENITNLNIEQLQSRLRNKLHGQKFLLVLDDVWNDDRAKWIELEDLIKSGSAESKIIVTTRSSSVGSMMGTVRLYVLEGLSIENCLSLFVRWALKEGDEIKYPNLVEIGKEIVKKCQGVPLAVKTLGSSLFSKLDLDKWILVRDSEIWNLKHRKDDILSALKLSYDQMPSYLRQCFSYFSLYPKDFTFNSFEIIILWVALGLVQFQTGGEKVENVAREYIDELNSRSFLQDFEDYGFYCKFKVHDLVHELALYVAKEDFAVIGTQTQSIFDHARHLSIVDDNSCGRVLFPKSRSVRTILFPMEGVGLADETLLYSLVSRYKYLRYLDLSDSSFEFLPNSIAKLEHLRVLDLSGNCKIKYLPHSIWKLQNLQVLALGGCTELETLPKRLGKMISLRQLIITSKQSDLSENEFASLNHLRILGFHYCQNLKYLFKYNQLQSLETLFVISCGILELPLYMFPNLQTLYISDCNNLHLSAYSRKSVQTLKMKYLHLEGFPELSTLPDWIASAKDTLETLIIVNCPNLKKFPKWLINMSHLKRLYISECRLLSRIVLPGHMFYLTALENLHIDGCPDLYRQYQPQCGVHWYEIAHIKSVYIGEPRGEEE</sequence>
<feature type="domain" description="Disease resistance R13L4/SHOC-2-like LRR" evidence="8">
    <location>
        <begin position="586"/>
        <end position="711"/>
    </location>
</feature>
<gene>
    <name evidence="9" type="ORF">VFH_V105120</name>
</gene>
<dbReference type="SUPFAM" id="SSF52540">
    <property type="entry name" value="P-loop containing nucleoside triphosphate hydrolases"/>
    <property type="match status" value="1"/>
</dbReference>
<feature type="domain" description="NB-ARC" evidence="5">
    <location>
        <begin position="171"/>
        <end position="362"/>
    </location>
</feature>
<proteinExistence type="predicted"/>